<dbReference type="InterPro" id="IPR029058">
    <property type="entry name" value="AB_hydrolase_fold"/>
</dbReference>
<accession>A0ABU5Z2J5</accession>
<evidence type="ECO:0000259" key="2">
    <source>
        <dbReference type="Pfam" id="PF08237"/>
    </source>
</evidence>
<sequence>MFRLHSMLSLGLVGAGVLVAPPAPTVQDHQIHAVQLAGADSSLGGGTAFVLGPSGIPNPTQAYADQMERLYLAPLGFTGTTQVLDTPEALYPITGVKSLPFDTSVAQGQQILENAIMNQIATGNVSADNPVVVFGWSQSAVISAQLMSVLAEKGVPSDYVHFVLVGDESIPNGGSLSMFDLPAGAHPAAPALGLTFSGAQPNDLYPTTVYTNEYDGFADFPRYPINELSTLNALMGIIFQHLGYGSVTPEQIADAIALPTSAADSLTSYYVIPAQYLPLLEPLLLFGHGGKVLYDLLEPDMRVLVNLGYGSLTEGWNQGPADVPTSVGLFPNIDLGQLFTALVTGAQTGFTNALNDLADPTSGATGFSDVLSPLVTAANMMGFTDATSLDQLMASPSDLLDLAQNALRQFAGFPISDVTFASSPTDIINMLTGTLAADYATLLPIADTINALLTSLPAAGIDYLLAEFSAGDPLTGIEGAIGALAGLVPFAVMYGTIAPVAEAIGGTLVNLVGLFDVAP</sequence>
<evidence type="ECO:0000256" key="1">
    <source>
        <dbReference type="SAM" id="SignalP"/>
    </source>
</evidence>
<dbReference type="RefSeq" id="WP_225396654.1">
    <property type="nucleotide sequence ID" value="NZ_JAYJJQ010000018.1"/>
</dbReference>
<dbReference type="Gene3D" id="3.40.50.1820">
    <property type="entry name" value="alpha/beta hydrolase"/>
    <property type="match status" value="1"/>
</dbReference>
<protein>
    <submittedName>
        <fullName evidence="3">PE-PPE domain-containing protein</fullName>
    </submittedName>
</protein>
<reference evidence="3 4" key="1">
    <citation type="submission" date="2023-12" db="EMBL/GenBank/DDBJ databases">
        <title>Description of new species of Mycobacterium terrae complex isolated from sewage at the Sao Paulo Zoological Park Foundation in Brazil.</title>
        <authorList>
            <person name="Romagnoli C.L."/>
            <person name="Conceicao E.C."/>
            <person name="Machado E."/>
            <person name="Barreto L.B.P.F."/>
            <person name="Sharma A."/>
            <person name="Silva N.M."/>
            <person name="Marques L.E."/>
            <person name="Juliana M.A."/>
            <person name="Lourenco M.C.S."/>
            <person name="Digiampietri L.A."/>
            <person name="Suffys P.N."/>
            <person name="Viana-Niero C."/>
        </authorList>
    </citation>
    <scope>NUCLEOTIDE SEQUENCE [LARGE SCALE GENOMIC DNA]</scope>
    <source>
        <strain evidence="3 4">MYC017</strain>
    </source>
</reference>
<evidence type="ECO:0000313" key="3">
    <source>
        <dbReference type="EMBL" id="MEB3070844.1"/>
    </source>
</evidence>
<dbReference type="Pfam" id="PF08237">
    <property type="entry name" value="PE-PPE"/>
    <property type="match status" value="1"/>
</dbReference>
<comment type="caution">
    <text evidence="3">The sequence shown here is derived from an EMBL/GenBank/DDBJ whole genome shotgun (WGS) entry which is preliminary data.</text>
</comment>
<feature type="domain" description="PE-PPE" evidence="2">
    <location>
        <begin position="80"/>
        <end position="309"/>
    </location>
</feature>
<organism evidence="3 4">
    <name type="scientific">[Mycobacterium] vasticus</name>
    <dbReference type="NCBI Taxonomy" id="2875777"/>
    <lineage>
        <taxon>Bacteria</taxon>
        <taxon>Bacillati</taxon>
        <taxon>Actinomycetota</taxon>
        <taxon>Actinomycetes</taxon>
        <taxon>Mycobacteriales</taxon>
        <taxon>Mycobacteriaceae</taxon>
        <taxon>Mycolicibacter</taxon>
    </lineage>
</organism>
<dbReference type="EMBL" id="JAYJJQ010000018">
    <property type="protein sequence ID" value="MEB3070844.1"/>
    <property type="molecule type" value="Genomic_DNA"/>
</dbReference>
<dbReference type="InterPro" id="IPR013228">
    <property type="entry name" value="PE-PPE_C"/>
</dbReference>
<dbReference type="Proteomes" id="UP001299283">
    <property type="component" value="Unassembled WGS sequence"/>
</dbReference>
<feature type="signal peptide" evidence="1">
    <location>
        <begin position="1"/>
        <end position="19"/>
    </location>
</feature>
<gene>
    <name evidence="3" type="ORF">K5L39_16795</name>
</gene>
<feature type="chain" id="PRO_5045214635" evidence="1">
    <location>
        <begin position="20"/>
        <end position="519"/>
    </location>
</feature>
<proteinExistence type="predicted"/>
<name>A0ABU5Z2J5_9MYCO</name>
<evidence type="ECO:0000313" key="4">
    <source>
        <dbReference type="Proteomes" id="UP001299283"/>
    </source>
</evidence>
<keyword evidence="4" id="KW-1185">Reference proteome</keyword>
<keyword evidence="1" id="KW-0732">Signal</keyword>